<proteinExistence type="predicted"/>
<accession>A0AAD9K6V5</accession>
<reference evidence="2" key="1">
    <citation type="journal article" date="2023" name="Mol. Biol. Evol.">
        <title>Third-Generation Sequencing Reveals the Adaptive Role of the Epigenome in Three Deep-Sea Polychaetes.</title>
        <authorList>
            <person name="Perez M."/>
            <person name="Aroh O."/>
            <person name="Sun Y."/>
            <person name="Lan Y."/>
            <person name="Juniper S.K."/>
            <person name="Young C.R."/>
            <person name="Angers B."/>
            <person name="Qian P.Y."/>
        </authorList>
    </citation>
    <scope>NUCLEOTIDE SEQUENCE</scope>
    <source>
        <strain evidence="2">P08H-3</strain>
    </source>
</reference>
<feature type="region of interest" description="Disordered" evidence="1">
    <location>
        <begin position="45"/>
        <end position="66"/>
    </location>
</feature>
<evidence type="ECO:0000313" key="2">
    <source>
        <dbReference type="EMBL" id="KAK2165979.1"/>
    </source>
</evidence>
<protein>
    <submittedName>
        <fullName evidence="2">Uncharacterized protein</fullName>
    </submittedName>
</protein>
<keyword evidence="3" id="KW-1185">Reference proteome</keyword>
<feature type="compositionally biased region" description="Polar residues" evidence="1">
    <location>
        <begin position="219"/>
        <end position="228"/>
    </location>
</feature>
<feature type="region of interest" description="Disordered" evidence="1">
    <location>
        <begin position="172"/>
        <end position="240"/>
    </location>
</feature>
<feature type="region of interest" description="Disordered" evidence="1">
    <location>
        <begin position="313"/>
        <end position="335"/>
    </location>
</feature>
<feature type="compositionally biased region" description="Basic and acidic residues" evidence="1">
    <location>
        <begin position="206"/>
        <end position="216"/>
    </location>
</feature>
<evidence type="ECO:0000256" key="1">
    <source>
        <dbReference type="SAM" id="MobiDB-lite"/>
    </source>
</evidence>
<sequence>MPSSHLVSVSVDHIQLCLHGLDPDNNHHGNSDVLGWCQDIDDKQASKRQPNAGKSDKRRQQQPQIRNNQIQSIYVSNGKNTTRQVNIPFSHHADLSSYMKEYTLYESFTSSYGLYPKGRAGQQILASTCNNIPPGRQMSNEKLTVSEVYKPGFAYLHGSSPRNIPERYYDQHEAAPSKAQDPRLYNSEPGKPSSKVDTNEQQQQQRESRFIERQDAAEVQTQGYVSQERQTKRHKRTKRSLTMKGGLDLGVRKRAAATNGTLEEYYAKQVEKEMIETIQEAREALRTSFKADQSSNGVADLAPAVLKLDTKGENWPEKDSVADETEDQEMGYPATKVEQRELTSGRDPMTGDSEQKASEFIKLPELGKDYCCLRTKRSVKKRHRATKQNSKMAFQSGSRETEPVSSVVRTVRGQTKHTPLESGDSNAEVRHSMPSLASLYTTSDVPVSPASPSKVVLPKLHKWLSDTALNDWFNDRAAVAAFKANSHTFSREFLEYANKLKNKDIFIMLHELQRQKKSSRRTPRDVHSVPNFGQENLVAKSLWPSATAGPPPNTPDIDYQSQSDNPEQCSTCRQSYNGRGCGGHPEACLAMSHMRNRYSPRKLQKAEGMHGKTLNLVEPTLTLKKRISDQINQMPIIGQKHQRSKSQDIHGMFTKMTSRQ</sequence>
<name>A0AAD9K6V5_9ANNE</name>
<gene>
    <name evidence="2" type="ORF">LSH36_44g17013</name>
</gene>
<evidence type="ECO:0000313" key="3">
    <source>
        <dbReference type="Proteomes" id="UP001208570"/>
    </source>
</evidence>
<feature type="region of interest" description="Disordered" evidence="1">
    <location>
        <begin position="381"/>
        <end position="429"/>
    </location>
</feature>
<feature type="compositionally biased region" description="Polar residues" evidence="1">
    <location>
        <begin position="195"/>
        <end position="205"/>
    </location>
</feature>
<feature type="compositionally biased region" description="Polar residues" evidence="1">
    <location>
        <begin position="387"/>
        <end position="417"/>
    </location>
</feature>
<dbReference type="AlphaFoldDB" id="A0AAD9K6V5"/>
<dbReference type="Proteomes" id="UP001208570">
    <property type="component" value="Unassembled WGS sequence"/>
</dbReference>
<feature type="compositionally biased region" description="Basic residues" evidence="1">
    <location>
        <begin position="231"/>
        <end position="240"/>
    </location>
</feature>
<dbReference type="EMBL" id="JAODUP010000044">
    <property type="protein sequence ID" value="KAK2165979.1"/>
    <property type="molecule type" value="Genomic_DNA"/>
</dbReference>
<organism evidence="2 3">
    <name type="scientific">Paralvinella palmiformis</name>
    <dbReference type="NCBI Taxonomy" id="53620"/>
    <lineage>
        <taxon>Eukaryota</taxon>
        <taxon>Metazoa</taxon>
        <taxon>Spiralia</taxon>
        <taxon>Lophotrochozoa</taxon>
        <taxon>Annelida</taxon>
        <taxon>Polychaeta</taxon>
        <taxon>Sedentaria</taxon>
        <taxon>Canalipalpata</taxon>
        <taxon>Terebellida</taxon>
        <taxon>Terebelliformia</taxon>
        <taxon>Alvinellidae</taxon>
        <taxon>Paralvinella</taxon>
    </lineage>
</organism>
<feature type="compositionally biased region" description="Polar residues" evidence="1">
    <location>
        <begin position="559"/>
        <end position="569"/>
    </location>
</feature>
<comment type="caution">
    <text evidence="2">The sequence shown here is derived from an EMBL/GenBank/DDBJ whole genome shotgun (WGS) entry which is preliminary data.</text>
</comment>
<feature type="region of interest" description="Disordered" evidence="1">
    <location>
        <begin position="543"/>
        <end position="569"/>
    </location>
</feature>